<dbReference type="EMBL" id="JAQIZT010000019">
    <property type="protein sequence ID" value="KAJ6952823.1"/>
    <property type="molecule type" value="Genomic_DNA"/>
</dbReference>
<dbReference type="AlphaFoldDB" id="A0AAD6PQI9"/>
<dbReference type="Proteomes" id="UP001164929">
    <property type="component" value="Chromosome 19"/>
</dbReference>
<feature type="region of interest" description="Disordered" evidence="1">
    <location>
        <begin position="1"/>
        <end position="78"/>
    </location>
</feature>
<evidence type="ECO:0000313" key="2">
    <source>
        <dbReference type="EMBL" id="KAJ6952823.1"/>
    </source>
</evidence>
<feature type="compositionally biased region" description="Polar residues" evidence="1">
    <location>
        <begin position="213"/>
        <end position="224"/>
    </location>
</feature>
<organism evidence="2 3">
    <name type="scientific">Populus alba x Populus x berolinensis</name>
    <dbReference type="NCBI Taxonomy" id="444605"/>
    <lineage>
        <taxon>Eukaryota</taxon>
        <taxon>Viridiplantae</taxon>
        <taxon>Streptophyta</taxon>
        <taxon>Embryophyta</taxon>
        <taxon>Tracheophyta</taxon>
        <taxon>Spermatophyta</taxon>
        <taxon>Magnoliopsida</taxon>
        <taxon>eudicotyledons</taxon>
        <taxon>Gunneridae</taxon>
        <taxon>Pentapetalae</taxon>
        <taxon>rosids</taxon>
        <taxon>fabids</taxon>
        <taxon>Malpighiales</taxon>
        <taxon>Salicaceae</taxon>
        <taxon>Saliceae</taxon>
        <taxon>Populus</taxon>
    </lineage>
</organism>
<proteinExistence type="predicted"/>
<comment type="caution">
    <text evidence="2">The sequence shown here is derived from an EMBL/GenBank/DDBJ whole genome shotgun (WGS) entry which is preliminary data.</text>
</comment>
<name>A0AAD6PQI9_9ROSI</name>
<feature type="compositionally biased region" description="Basic and acidic residues" evidence="1">
    <location>
        <begin position="1"/>
        <end position="10"/>
    </location>
</feature>
<evidence type="ECO:0000313" key="3">
    <source>
        <dbReference type="Proteomes" id="UP001164929"/>
    </source>
</evidence>
<feature type="compositionally biased region" description="Polar residues" evidence="1">
    <location>
        <begin position="37"/>
        <end position="49"/>
    </location>
</feature>
<reference evidence="2" key="1">
    <citation type="journal article" date="2023" name="Mol. Ecol. Resour.">
        <title>Chromosome-level genome assembly of a triploid poplar Populus alba 'Berolinensis'.</title>
        <authorList>
            <person name="Chen S."/>
            <person name="Yu Y."/>
            <person name="Wang X."/>
            <person name="Wang S."/>
            <person name="Zhang T."/>
            <person name="Zhou Y."/>
            <person name="He R."/>
            <person name="Meng N."/>
            <person name="Wang Y."/>
            <person name="Liu W."/>
            <person name="Liu Z."/>
            <person name="Liu J."/>
            <person name="Guo Q."/>
            <person name="Huang H."/>
            <person name="Sederoff R.R."/>
            <person name="Wang G."/>
            <person name="Qu G."/>
            <person name="Chen S."/>
        </authorList>
    </citation>
    <scope>NUCLEOTIDE SEQUENCE</scope>
    <source>
        <strain evidence="2">SC-2020</strain>
    </source>
</reference>
<feature type="compositionally biased region" description="Basic and acidic residues" evidence="1">
    <location>
        <begin position="67"/>
        <end position="78"/>
    </location>
</feature>
<keyword evidence="3" id="KW-1185">Reference proteome</keyword>
<gene>
    <name evidence="2" type="ORF">NC653_041840</name>
</gene>
<feature type="region of interest" description="Disordered" evidence="1">
    <location>
        <begin position="209"/>
        <end position="234"/>
    </location>
</feature>
<evidence type="ECO:0000256" key="1">
    <source>
        <dbReference type="SAM" id="MobiDB-lite"/>
    </source>
</evidence>
<feature type="compositionally biased region" description="Polar residues" evidence="1">
    <location>
        <begin position="11"/>
        <end position="23"/>
    </location>
</feature>
<protein>
    <submittedName>
        <fullName evidence="2">Uncharacterized protein</fullName>
    </submittedName>
</protein>
<sequence>MAGNLGKEDSSSVQGVQDPSTIGGSKLAGNLGKEDPSSVQDVQDPSVTGSGHKRPRAGNKSSAETSKYQREKKKEEVKQLKAEIEELEKSNSHLEGQAFQLRMDLKETREEMKETREENINLKIVQKSQSDSIRELGKVKLIASGEKIKALKEEHEQEIYALKAKHAQEIDALKEEHERQMGVCRTPENPWGAEVEMWLQNARKMNNPVETPATASQATSNFDNSDVHFASQMA</sequence>
<accession>A0AAD6PQI9</accession>